<proteinExistence type="predicted"/>
<dbReference type="SUPFAM" id="SSF46689">
    <property type="entry name" value="Homeodomain-like"/>
    <property type="match status" value="1"/>
</dbReference>
<dbReference type="EMBL" id="FOJG01000001">
    <property type="protein sequence ID" value="SEW37028.1"/>
    <property type="molecule type" value="Genomic_DNA"/>
</dbReference>
<dbReference type="PANTHER" id="PTHR46796">
    <property type="entry name" value="HTH-TYPE TRANSCRIPTIONAL ACTIVATOR RHAS-RELATED"/>
    <property type="match status" value="1"/>
</dbReference>
<evidence type="ECO:0000313" key="6">
    <source>
        <dbReference type="Proteomes" id="UP000199310"/>
    </source>
</evidence>
<gene>
    <name evidence="5" type="ORF">SAMN04488122_2462</name>
</gene>
<dbReference type="GO" id="GO:0043565">
    <property type="term" value="F:sequence-specific DNA binding"/>
    <property type="evidence" value="ECO:0007669"/>
    <property type="project" value="InterPro"/>
</dbReference>
<dbReference type="InterPro" id="IPR046532">
    <property type="entry name" value="DUF6597"/>
</dbReference>
<evidence type="ECO:0000256" key="1">
    <source>
        <dbReference type="ARBA" id="ARBA00023015"/>
    </source>
</evidence>
<organism evidence="5 6">
    <name type="scientific">Chitinophaga arvensicola</name>
    <dbReference type="NCBI Taxonomy" id="29529"/>
    <lineage>
        <taxon>Bacteria</taxon>
        <taxon>Pseudomonadati</taxon>
        <taxon>Bacteroidota</taxon>
        <taxon>Chitinophagia</taxon>
        <taxon>Chitinophagales</taxon>
        <taxon>Chitinophagaceae</taxon>
        <taxon>Chitinophaga</taxon>
    </lineage>
</organism>
<dbReference type="Proteomes" id="UP000199310">
    <property type="component" value="Unassembled WGS sequence"/>
</dbReference>
<dbReference type="OrthoDB" id="323290at2"/>
<dbReference type="PANTHER" id="PTHR46796:SF13">
    <property type="entry name" value="HTH-TYPE TRANSCRIPTIONAL ACTIVATOR RHAS"/>
    <property type="match status" value="1"/>
</dbReference>
<dbReference type="Pfam" id="PF12833">
    <property type="entry name" value="HTH_18"/>
    <property type="match status" value="1"/>
</dbReference>
<dbReference type="Gene3D" id="1.10.10.60">
    <property type="entry name" value="Homeodomain-like"/>
    <property type="match status" value="1"/>
</dbReference>
<reference evidence="6" key="1">
    <citation type="submission" date="2016-10" db="EMBL/GenBank/DDBJ databases">
        <authorList>
            <person name="Varghese N."/>
            <person name="Submissions S."/>
        </authorList>
    </citation>
    <scope>NUCLEOTIDE SEQUENCE [LARGE SCALE GENOMIC DNA]</scope>
    <source>
        <strain evidence="6">DSM 3695</strain>
    </source>
</reference>
<keyword evidence="2" id="KW-0238">DNA-binding</keyword>
<evidence type="ECO:0000256" key="3">
    <source>
        <dbReference type="ARBA" id="ARBA00023163"/>
    </source>
</evidence>
<dbReference type="Pfam" id="PF20240">
    <property type="entry name" value="DUF6597"/>
    <property type="match status" value="1"/>
</dbReference>
<keyword evidence="3" id="KW-0804">Transcription</keyword>
<protein>
    <submittedName>
        <fullName evidence="5">Helix-turn-helix domain-containing protein</fullName>
    </submittedName>
</protein>
<dbReference type="InterPro" id="IPR018060">
    <property type="entry name" value="HTH_AraC"/>
</dbReference>
<evidence type="ECO:0000259" key="4">
    <source>
        <dbReference type="PROSITE" id="PS01124"/>
    </source>
</evidence>
<dbReference type="InterPro" id="IPR009057">
    <property type="entry name" value="Homeodomain-like_sf"/>
</dbReference>
<dbReference type="STRING" id="29529.SAMN04488122_2462"/>
<dbReference type="SMART" id="SM00342">
    <property type="entry name" value="HTH_ARAC"/>
    <property type="match status" value="1"/>
</dbReference>
<dbReference type="InterPro" id="IPR050204">
    <property type="entry name" value="AraC_XylS_family_regulators"/>
</dbReference>
<dbReference type="GO" id="GO:0003700">
    <property type="term" value="F:DNA-binding transcription factor activity"/>
    <property type="evidence" value="ECO:0007669"/>
    <property type="project" value="InterPro"/>
</dbReference>
<accession>A0A1I0R8P9</accession>
<evidence type="ECO:0000313" key="5">
    <source>
        <dbReference type="EMBL" id="SEW37028.1"/>
    </source>
</evidence>
<dbReference type="PROSITE" id="PS01124">
    <property type="entry name" value="HTH_ARAC_FAMILY_2"/>
    <property type="match status" value="1"/>
</dbReference>
<sequence>MKVQTFTPPPAIADYVSSIVVLENNSMFYEAVLPLIANGYPSITFQLTDPARILSAGRRSEQLVLYGQNTRPIQLYTAGEITVIAYFLYPYMLQPLFGYPAKELADRSIDLSYSPLAKEMNLKEQLLNAPSLDQRLQAMNQYISRLNKREVNGRISFATRLIQQGNGASLLMNLQKELYVTERTLQRLFEEHIGLTPKMYSRVCQFNAAFRQLNQHQFTGMAGIAEEYGYADQSHLIRAFKDFTNYTPLEYLQKATEFPG</sequence>
<keyword evidence="1" id="KW-0805">Transcription regulation</keyword>
<dbReference type="AlphaFoldDB" id="A0A1I0R8P9"/>
<name>A0A1I0R8P9_9BACT</name>
<feature type="domain" description="HTH araC/xylS-type" evidence="4">
    <location>
        <begin position="171"/>
        <end position="254"/>
    </location>
</feature>
<evidence type="ECO:0000256" key="2">
    <source>
        <dbReference type="ARBA" id="ARBA00023125"/>
    </source>
</evidence>
<dbReference type="RefSeq" id="WP_089895040.1">
    <property type="nucleotide sequence ID" value="NZ_FOJG01000001.1"/>
</dbReference>
<keyword evidence="6" id="KW-1185">Reference proteome</keyword>